<comment type="caution">
    <text evidence="4">The sequence shown here is derived from an EMBL/GenBank/DDBJ whole genome shotgun (WGS) entry which is preliminary data.</text>
</comment>
<feature type="transmembrane region" description="Helical" evidence="2">
    <location>
        <begin position="15"/>
        <end position="36"/>
    </location>
</feature>
<comment type="similarity">
    <text evidence="1">Belongs to the LytR/CpsA/Psr (LCP) family.</text>
</comment>
<evidence type="ECO:0000256" key="1">
    <source>
        <dbReference type="ARBA" id="ARBA00006068"/>
    </source>
</evidence>
<dbReference type="PANTHER" id="PTHR33392:SF6">
    <property type="entry name" value="POLYISOPRENYL-TEICHOIC ACID--PEPTIDOGLYCAN TEICHOIC ACID TRANSFERASE TAGU"/>
    <property type="match status" value="1"/>
</dbReference>
<dbReference type="Proteomes" id="UP000078292">
    <property type="component" value="Unassembled WGS sequence"/>
</dbReference>
<proteinExistence type="inferred from homology"/>
<sequence length="331" mass="36193">MEDESSSKKSKKVSLWVLGSFLVALLIAAGLAWGWLSKFQDFETIGEAFPEEELRPAITEPAEGHDDPAVNILLLGSDSRADTSKPILDDLGSRADSIMVAHIPSDRSGVQIMSIMRDSWVDIPGHGQSKINAALAYGGVPLMVQTVEGLLDQRIDHIAVIDFNGFKNLTDAVGGVEVNNPRAFSVDGMSFAEGPITLDGDEALIFVRERYAFSDGDYSRAANQQLFMRSFAQEVLTRDTLTNPAKMNELVETTTPYVAFDGDFGISQMLGLGTSMSSVRSDDITSFTLPTTGTGRESGGQSVVYVDWDELEEVRERFNNDDLADYQPEPY</sequence>
<keyword evidence="2" id="KW-0472">Membrane</keyword>
<dbReference type="InterPro" id="IPR050922">
    <property type="entry name" value="LytR/CpsA/Psr_CW_biosynth"/>
</dbReference>
<evidence type="ECO:0000256" key="2">
    <source>
        <dbReference type="SAM" id="Phobius"/>
    </source>
</evidence>
<feature type="domain" description="Cell envelope-related transcriptional attenuator" evidence="3">
    <location>
        <begin position="94"/>
        <end position="235"/>
    </location>
</feature>
<dbReference type="Gene3D" id="3.40.630.190">
    <property type="entry name" value="LCP protein"/>
    <property type="match status" value="1"/>
</dbReference>
<organism evidence="4 5">
    <name type="scientific">Enteractinococcus helveticum</name>
    <dbReference type="NCBI Taxonomy" id="1837282"/>
    <lineage>
        <taxon>Bacteria</taxon>
        <taxon>Bacillati</taxon>
        <taxon>Actinomycetota</taxon>
        <taxon>Actinomycetes</taxon>
        <taxon>Micrococcales</taxon>
        <taxon>Micrococcaceae</taxon>
    </lineage>
</organism>
<keyword evidence="2" id="KW-1133">Transmembrane helix</keyword>
<dbReference type="PANTHER" id="PTHR33392">
    <property type="entry name" value="POLYISOPRENYL-TEICHOIC ACID--PEPTIDOGLYCAN TEICHOIC ACID TRANSFERASE TAGU"/>
    <property type="match status" value="1"/>
</dbReference>
<dbReference type="EMBL" id="LXEY01000015">
    <property type="protein sequence ID" value="OAV61772.1"/>
    <property type="molecule type" value="Genomic_DNA"/>
</dbReference>
<name>A0A1B7M0K6_9MICC</name>
<dbReference type="NCBIfam" id="TIGR00350">
    <property type="entry name" value="lytR_cpsA_psr"/>
    <property type="match status" value="1"/>
</dbReference>
<dbReference type="InterPro" id="IPR004474">
    <property type="entry name" value="LytR_CpsA_psr"/>
</dbReference>
<evidence type="ECO:0000259" key="3">
    <source>
        <dbReference type="Pfam" id="PF03816"/>
    </source>
</evidence>
<evidence type="ECO:0000313" key="5">
    <source>
        <dbReference type="Proteomes" id="UP000078292"/>
    </source>
</evidence>
<dbReference type="AlphaFoldDB" id="A0A1B7M0K6"/>
<gene>
    <name evidence="4" type="ORF">A6F49_07710</name>
</gene>
<dbReference type="Pfam" id="PF03816">
    <property type="entry name" value="LytR_cpsA_psr"/>
    <property type="match status" value="1"/>
</dbReference>
<protein>
    <recommendedName>
        <fullName evidence="3">Cell envelope-related transcriptional attenuator domain-containing protein</fullName>
    </recommendedName>
</protein>
<keyword evidence="5" id="KW-1185">Reference proteome</keyword>
<accession>A0A1B7M0K6</accession>
<evidence type="ECO:0000313" key="4">
    <source>
        <dbReference type="EMBL" id="OAV61772.1"/>
    </source>
</evidence>
<reference evidence="4 5" key="1">
    <citation type="submission" date="2016-04" db="EMBL/GenBank/DDBJ databases">
        <title>First whole genome shotgun sequence of the bacterium Enteractinococcus sp. strain UASWS1574.</title>
        <authorList>
            <person name="Crovadore J."/>
            <person name="Chablais R."/>
            <person name="Lefort F."/>
        </authorList>
    </citation>
    <scope>NUCLEOTIDE SEQUENCE [LARGE SCALE GENOMIC DNA]</scope>
    <source>
        <strain evidence="4 5">UASWS1574</strain>
    </source>
</reference>
<keyword evidence="2" id="KW-0812">Transmembrane</keyword>
<dbReference type="STRING" id="1837282.A6F49_07710"/>